<dbReference type="RefSeq" id="WP_022213035.1">
    <property type="nucleotide sequence ID" value="NZ_JACOOQ010000002.1"/>
</dbReference>
<sequence>MNGYELIRKLQNKMQDSNFAQKFNRLAQELNSIPGLQQEIIKIAQMTNERERQKAIKKLPDNVKKSVAELIQLLNN</sequence>
<dbReference type="AlphaFoldDB" id="A0A8I0DNA8"/>
<accession>A0A8I0DNA8</accession>
<protein>
    <submittedName>
        <fullName evidence="1">Uncharacterized protein</fullName>
    </submittedName>
</protein>
<keyword evidence="2" id="KW-1185">Reference proteome</keyword>
<evidence type="ECO:0000313" key="1">
    <source>
        <dbReference type="EMBL" id="MBC5639267.1"/>
    </source>
</evidence>
<reference evidence="1" key="1">
    <citation type="submission" date="2020-08" db="EMBL/GenBank/DDBJ databases">
        <title>Genome public.</title>
        <authorList>
            <person name="Liu C."/>
            <person name="Sun Q."/>
        </authorList>
    </citation>
    <scope>NUCLEOTIDE SEQUENCE</scope>
    <source>
        <strain evidence="1">NSJ-42</strain>
    </source>
</reference>
<comment type="caution">
    <text evidence="1">The sequence shown here is derived from an EMBL/GenBank/DDBJ whole genome shotgun (WGS) entry which is preliminary data.</text>
</comment>
<organism evidence="1 2">
    <name type="scientific">Clostridium lentum</name>
    <dbReference type="NCBI Taxonomy" id="2763037"/>
    <lineage>
        <taxon>Bacteria</taxon>
        <taxon>Bacillati</taxon>
        <taxon>Bacillota</taxon>
        <taxon>Clostridia</taxon>
        <taxon>Eubacteriales</taxon>
        <taxon>Clostridiaceae</taxon>
        <taxon>Clostridium</taxon>
    </lineage>
</organism>
<evidence type="ECO:0000313" key="2">
    <source>
        <dbReference type="Proteomes" id="UP000662088"/>
    </source>
</evidence>
<proteinExistence type="predicted"/>
<name>A0A8I0DNA8_9CLOT</name>
<dbReference type="Proteomes" id="UP000662088">
    <property type="component" value="Unassembled WGS sequence"/>
</dbReference>
<dbReference type="EMBL" id="JACOOQ010000002">
    <property type="protein sequence ID" value="MBC5639267.1"/>
    <property type="molecule type" value="Genomic_DNA"/>
</dbReference>
<gene>
    <name evidence="1" type="ORF">H8R92_02235</name>
</gene>